<feature type="compositionally biased region" description="Low complexity" evidence="1">
    <location>
        <begin position="77"/>
        <end position="101"/>
    </location>
</feature>
<reference evidence="2" key="1">
    <citation type="submission" date="2016-10" db="EMBL/GenBank/DDBJ databases">
        <title>Draft Genome Sequence of Nocardioides luteus Strain BAFB, an Alkane-Degrading Bacterium Isolated from JP-7 Polluted Soil.</title>
        <authorList>
            <person name="Brown L."/>
            <person name="Ruiz O.N."/>
            <person name="Gunasekera T."/>
        </authorList>
    </citation>
    <scope>NUCLEOTIDE SEQUENCE [LARGE SCALE GENOMIC DNA]</scope>
    <source>
        <strain evidence="2">BAFB</strain>
    </source>
</reference>
<feature type="compositionally biased region" description="Basic and acidic residues" evidence="1">
    <location>
        <begin position="44"/>
        <end position="74"/>
    </location>
</feature>
<dbReference type="Proteomes" id="UP000033772">
    <property type="component" value="Unassembled WGS sequence"/>
</dbReference>
<keyword evidence="3" id="KW-1185">Reference proteome</keyword>
<dbReference type="EMBL" id="JZDQ02000016">
    <property type="protein sequence ID" value="OIJ26414.1"/>
    <property type="molecule type" value="Genomic_DNA"/>
</dbReference>
<evidence type="ECO:0000256" key="1">
    <source>
        <dbReference type="SAM" id="MobiDB-lite"/>
    </source>
</evidence>
<protein>
    <recommendedName>
        <fullName evidence="4">YtxH domain-containing protein</fullName>
    </recommendedName>
</protein>
<accession>A0A1J4N4D7</accession>
<evidence type="ECO:0008006" key="4">
    <source>
        <dbReference type="Google" id="ProtNLM"/>
    </source>
</evidence>
<evidence type="ECO:0000313" key="3">
    <source>
        <dbReference type="Proteomes" id="UP000033772"/>
    </source>
</evidence>
<organism evidence="2 3">
    <name type="scientific">Nocardioides luteus</name>
    <dbReference type="NCBI Taxonomy" id="1844"/>
    <lineage>
        <taxon>Bacteria</taxon>
        <taxon>Bacillati</taxon>
        <taxon>Actinomycetota</taxon>
        <taxon>Actinomycetes</taxon>
        <taxon>Propionibacteriales</taxon>
        <taxon>Nocardioidaceae</taxon>
        <taxon>Nocardioides</taxon>
    </lineage>
</organism>
<comment type="caution">
    <text evidence="2">The sequence shown here is derived from an EMBL/GenBank/DDBJ whole genome shotgun (WGS) entry which is preliminary data.</text>
</comment>
<name>A0A1J4N4D7_9ACTN</name>
<sequence>MEEDHMFKKPALMTAFGIGYVLGARAGRERYDAIAAKAQKLWRDPRVQEKAHRAGDMAKETAETARQTIHDKMPGDTTPSSASTTTSTSTSTTTPSSASTSKPHTVPSTPNPGPAADPVTDVPRGWES</sequence>
<dbReference type="STRING" id="1844.UG56_013090"/>
<dbReference type="AlphaFoldDB" id="A0A1J4N4D7"/>
<evidence type="ECO:0000313" key="2">
    <source>
        <dbReference type="EMBL" id="OIJ26414.1"/>
    </source>
</evidence>
<gene>
    <name evidence="2" type="ORF">UG56_013090</name>
</gene>
<proteinExistence type="predicted"/>
<feature type="region of interest" description="Disordered" evidence="1">
    <location>
        <begin position="44"/>
        <end position="128"/>
    </location>
</feature>